<dbReference type="OrthoDB" id="1728974at2759"/>
<gene>
    <name evidence="2" type="ORF">ASIM_LOCUS5250</name>
</gene>
<protein>
    <submittedName>
        <fullName evidence="4">Uncharacterized sugar kinase (inferred by orthology to a C. elegans protein)</fullName>
    </submittedName>
</protein>
<sequence length="97" mass="10678">MCCDVQRISLVSSFIASVLCGHIVGIDAGDACGMNLMDVRNGVWSEKCLNVLAETDEQKVLLKKKLGEIVPCESIVVCRLAYFSMLRTISKISILHF</sequence>
<accession>A0A0M3JCW7</accession>
<dbReference type="Proteomes" id="UP000267096">
    <property type="component" value="Unassembled WGS sequence"/>
</dbReference>
<keyword evidence="1" id="KW-0732">Signal</keyword>
<dbReference type="AlphaFoldDB" id="A0A0M3JCW7"/>
<evidence type="ECO:0000256" key="1">
    <source>
        <dbReference type="SAM" id="SignalP"/>
    </source>
</evidence>
<dbReference type="WBParaSite" id="ASIM_0000545001-mRNA-1">
    <property type="protein sequence ID" value="ASIM_0000545001-mRNA-1"/>
    <property type="gene ID" value="ASIM_0000545001"/>
</dbReference>
<name>A0A0M3JCW7_ANISI</name>
<keyword evidence="3" id="KW-1185">Reference proteome</keyword>
<reference evidence="2 3" key="2">
    <citation type="submission" date="2018-11" db="EMBL/GenBank/DDBJ databases">
        <authorList>
            <consortium name="Pathogen Informatics"/>
        </authorList>
    </citation>
    <scope>NUCLEOTIDE SEQUENCE [LARGE SCALE GENOMIC DNA]</scope>
</reference>
<proteinExistence type="predicted"/>
<dbReference type="Gene3D" id="3.30.420.40">
    <property type="match status" value="1"/>
</dbReference>
<organism evidence="4">
    <name type="scientific">Anisakis simplex</name>
    <name type="common">Herring worm</name>
    <dbReference type="NCBI Taxonomy" id="6269"/>
    <lineage>
        <taxon>Eukaryota</taxon>
        <taxon>Metazoa</taxon>
        <taxon>Ecdysozoa</taxon>
        <taxon>Nematoda</taxon>
        <taxon>Chromadorea</taxon>
        <taxon>Rhabditida</taxon>
        <taxon>Spirurina</taxon>
        <taxon>Ascaridomorpha</taxon>
        <taxon>Ascaridoidea</taxon>
        <taxon>Anisakidae</taxon>
        <taxon>Anisakis</taxon>
        <taxon>Anisakis simplex complex</taxon>
    </lineage>
</organism>
<dbReference type="EMBL" id="UYRR01010064">
    <property type="protein sequence ID" value="VDK25216.1"/>
    <property type="molecule type" value="Genomic_DNA"/>
</dbReference>
<evidence type="ECO:0000313" key="4">
    <source>
        <dbReference type="WBParaSite" id="ASIM_0000545001-mRNA-1"/>
    </source>
</evidence>
<evidence type="ECO:0000313" key="3">
    <source>
        <dbReference type="Proteomes" id="UP000267096"/>
    </source>
</evidence>
<reference evidence="4" key="1">
    <citation type="submission" date="2017-02" db="UniProtKB">
        <authorList>
            <consortium name="WormBaseParasite"/>
        </authorList>
    </citation>
    <scope>IDENTIFICATION</scope>
</reference>
<feature type="signal peptide" evidence="1">
    <location>
        <begin position="1"/>
        <end position="20"/>
    </location>
</feature>
<feature type="chain" id="PRO_5043120856" evidence="1">
    <location>
        <begin position="21"/>
        <end position="97"/>
    </location>
</feature>
<evidence type="ECO:0000313" key="2">
    <source>
        <dbReference type="EMBL" id="VDK25216.1"/>
    </source>
</evidence>